<dbReference type="PIRSF" id="PIRSF026631">
    <property type="entry name" value="UCP026631"/>
    <property type="match status" value="1"/>
</dbReference>
<evidence type="ECO:0000313" key="4">
    <source>
        <dbReference type="EMBL" id="SFS92767.1"/>
    </source>
</evidence>
<feature type="transmembrane region" description="Helical" evidence="1">
    <location>
        <begin position="12"/>
        <end position="35"/>
    </location>
</feature>
<reference evidence="3 6" key="2">
    <citation type="submission" date="2019-07" db="EMBL/GenBank/DDBJ databases">
        <title>Whole genome shotgun sequence of Halolactibacillus miurensis NBRC 100873.</title>
        <authorList>
            <person name="Hosoyama A."/>
            <person name="Uohara A."/>
            <person name="Ohji S."/>
            <person name="Ichikawa N."/>
        </authorList>
    </citation>
    <scope>NUCLEOTIDE SEQUENCE [LARGE SCALE GENOMIC DNA]</scope>
    <source>
        <strain evidence="3 6">NBRC 100873</strain>
    </source>
</reference>
<organism evidence="4 5">
    <name type="scientific">Halolactibacillus miurensis</name>
    <dbReference type="NCBI Taxonomy" id="306541"/>
    <lineage>
        <taxon>Bacteria</taxon>
        <taxon>Bacillati</taxon>
        <taxon>Bacillota</taxon>
        <taxon>Bacilli</taxon>
        <taxon>Bacillales</taxon>
        <taxon>Bacillaceae</taxon>
        <taxon>Halolactibacillus</taxon>
    </lineage>
</organism>
<feature type="transmembrane region" description="Helical" evidence="1">
    <location>
        <begin position="362"/>
        <end position="381"/>
    </location>
</feature>
<evidence type="ECO:0000313" key="6">
    <source>
        <dbReference type="Proteomes" id="UP000321773"/>
    </source>
</evidence>
<dbReference type="InterPro" id="IPR014529">
    <property type="entry name" value="UCP026631"/>
</dbReference>
<dbReference type="OrthoDB" id="2195155at2"/>
<keyword evidence="1" id="KW-1133">Transmembrane helix</keyword>
<dbReference type="STRING" id="306541.SAMN05421668_11811"/>
<dbReference type="EMBL" id="FPAI01000018">
    <property type="protein sequence ID" value="SFS92767.1"/>
    <property type="molecule type" value="Genomic_DNA"/>
</dbReference>
<gene>
    <name evidence="3" type="ORF">HMI01_24120</name>
    <name evidence="4" type="ORF">SAMN05421668_11811</name>
</gene>
<feature type="transmembrane region" description="Helical" evidence="1">
    <location>
        <begin position="387"/>
        <end position="406"/>
    </location>
</feature>
<sequence>MNEQHKLHPLAILLFFLKLMKDSVWLVISGVIFIGSSDINTLLPERFHTSSVIFVLIFILVIILVFAGISWFKWHRFRYMIHPDALQITQGIIVRHDRTIKTKNIHSMHVNQHIFHQVFNLANLKIETAGSDVNVDGELKAIDLELARRLKYQFTNDLPLGNVTDFTPSHLMEGDKKDDWHSSIYRLLAAGVTTGRIGTLLAIAAVIPPELSNYLPEDIYQASESWVLKQSMVVWIVLVSVYITMMIAVGVISFLLKYGQFSLHREGDYLVVKHGLIEKKETQLHINRIQAITFKQNLFRMPFGWSGCYVDFAGGEFDAKSEGRLLLYPLLRRREVNTFLKQCVPEYDMKDVKLERTDAISYFYRMVRFSLLILIPSIIGFFFYVRWWLILAVVSLLIGRGVFYYLEYRLKGYAIREGVLRLDYLHRFSRSQTLVKRKHMLELNRIETPAMKKLQVCHLKFAVMNNFIGQHFKFSWISVLQMKIITEWFTKK</sequence>
<evidence type="ECO:0000313" key="5">
    <source>
        <dbReference type="Proteomes" id="UP000199139"/>
    </source>
</evidence>
<dbReference type="RefSeq" id="WP_062322289.1">
    <property type="nucleotide sequence ID" value="NZ_BJWJ01000033.1"/>
</dbReference>
<protein>
    <submittedName>
        <fullName evidence="3 4">Membrane protein</fullName>
    </submittedName>
</protein>
<dbReference type="AlphaFoldDB" id="A0A1I6TUV6"/>
<proteinExistence type="predicted"/>
<feature type="domain" description="YdbS-like PH" evidence="2">
    <location>
        <begin position="74"/>
        <end position="152"/>
    </location>
</feature>
<feature type="transmembrane region" description="Helical" evidence="1">
    <location>
        <begin position="232"/>
        <end position="256"/>
    </location>
</feature>
<dbReference type="PANTHER" id="PTHR34473">
    <property type="entry name" value="UPF0699 TRANSMEMBRANE PROTEIN YDBS"/>
    <property type="match status" value="1"/>
</dbReference>
<dbReference type="Proteomes" id="UP000199139">
    <property type="component" value="Unassembled WGS sequence"/>
</dbReference>
<evidence type="ECO:0000259" key="2">
    <source>
        <dbReference type="Pfam" id="PF03703"/>
    </source>
</evidence>
<feature type="transmembrane region" description="Helical" evidence="1">
    <location>
        <begin position="184"/>
        <end position="207"/>
    </location>
</feature>
<feature type="domain" description="YdbS-like PH" evidence="2">
    <location>
        <begin position="261"/>
        <end position="317"/>
    </location>
</feature>
<keyword evidence="1" id="KW-0812">Transmembrane</keyword>
<accession>A0A1I6TUV6</accession>
<dbReference type="EMBL" id="BJWJ01000033">
    <property type="protein sequence ID" value="GEM05424.1"/>
    <property type="molecule type" value="Genomic_DNA"/>
</dbReference>
<evidence type="ECO:0000256" key="1">
    <source>
        <dbReference type="SAM" id="Phobius"/>
    </source>
</evidence>
<name>A0A1I6TUV6_9BACI</name>
<dbReference type="Pfam" id="PF03703">
    <property type="entry name" value="bPH_2"/>
    <property type="match status" value="2"/>
</dbReference>
<evidence type="ECO:0000313" key="3">
    <source>
        <dbReference type="EMBL" id="GEM05424.1"/>
    </source>
</evidence>
<dbReference type="Proteomes" id="UP000321773">
    <property type="component" value="Unassembled WGS sequence"/>
</dbReference>
<dbReference type="PANTHER" id="PTHR34473:SF2">
    <property type="entry name" value="UPF0699 TRANSMEMBRANE PROTEIN YDBT"/>
    <property type="match status" value="1"/>
</dbReference>
<reference evidence="4 5" key="1">
    <citation type="submission" date="2016-10" db="EMBL/GenBank/DDBJ databases">
        <authorList>
            <person name="de Groot N.N."/>
        </authorList>
    </citation>
    <scope>NUCLEOTIDE SEQUENCE [LARGE SCALE GENOMIC DNA]</scope>
    <source>
        <strain evidence="4 5">DSM 17074</strain>
    </source>
</reference>
<dbReference type="InterPro" id="IPR005182">
    <property type="entry name" value="YdbS-like_PH"/>
</dbReference>
<keyword evidence="6" id="KW-1185">Reference proteome</keyword>
<keyword evidence="1" id="KW-0472">Membrane</keyword>
<feature type="transmembrane region" description="Helical" evidence="1">
    <location>
        <begin position="47"/>
        <end position="72"/>
    </location>
</feature>